<dbReference type="SUPFAM" id="SSF56349">
    <property type="entry name" value="DNA breaking-rejoining enzymes"/>
    <property type="match status" value="1"/>
</dbReference>
<dbReference type="Gene3D" id="1.10.443.10">
    <property type="entry name" value="Intergrase catalytic core"/>
    <property type="match status" value="1"/>
</dbReference>
<feature type="non-terminal residue" evidence="3">
    <location>
        <position position="1"/>
    </location>
</feature>
<reference evidence="3 4" key="1">
    <citation type="submission" date="2022-05" db="EMBL/GenBank/DDBJ databases">
        <authorList>
            <consortium name="Genoscope - CEA"/>
            <person name="William W."/>
        </authorList>
    </citation>
    <scope>NUCLEOTIDE SEQUENCE [LARGE SCALE GENOMIC DNA]</scope>
</reference>
<evidence type="ECO:0000313" key="3">
    <source>
        <dbReference type="EMBL" id="CAH3194200.1"/>
    </source>
</evidence>
<evidence type="ECO:0008006" key="5">
    <source>
        <dbReference type="Google" id="ProtNLM"/>
    </source>
</evidence>
<keyword evidence="1" id="KW-0238">DNA-binding</keyword>
<dbReference type="Proteomes" id="UP001159427">
    <property type="component" value="Unassembled WGS sequence"/>
</dbReference>
<keyword evidence="4" id="KW-1185">Reference proteome</keyword>
<evidence type="ECO:0000313" key="4">
    <source>
        <dbReference type="Proteomes" id="UP001159427"/>
    </source>
</evidence>
<dbReference type="InterPro" id="IPR052925">
    <property type="entry name" value="Phage_Integrase-like_Recomb"/>
</dbReference>
<evidence type="ECO:0000256" key="2">
    <source>
        <dbReference type="ARBA" id="ARBA00023172"/>
    </source>
</evidence>
<evidence type="ECO:0000256" key="1">
    <source>
        <dbReference type="ARBA" id="ARBA00023125"/>
    </source>
</evidence>
<name>A0ABN8SRU4_9CNID</name>
<sequence length="427" mass="48541">LFLQEDWSSSHSLRLYTDAAQSSGFGILFGDQWAYGTWPEKWKRYNICFLEFFPIVIGLSMWCQELRNKRVLFMTDSESLVHVINKQTTKDAMLLGLLRKLGYRYANISNTDSGASASRELGSRLKQLLEASLSSSSVRTYQRPWQLLYHFQQDRLGYQGPVFPLSINTLALFIAFLAEQKYAASTVLTYISAVSYPHRLASLTDPTKADMIQIALRGYSKLNPSFDVRLPISLPILENIIAASDHTQSALYYRKMTQAMYAFAFFAALRVGELTYRTHQSQRNLILLNQITFMETREGSISAIKLTLRNYKHSDTSKPVDIFLYREHPVCPVSLLLAYLNLRGNFPGPLFCWPDASPISRSFFTSALTAALNFCNLDVSKYKSHSFRIGAASWAAAKGFSDAQIRSFGRWNSNAFLRYIRISSLPT</sequence>
<dbReference type="InterPro" id="IPR011010">
    <property type="entry name" value="DNA_brk_join_enz"/>
</dbReference>
<dbReference type="Gene3D" id="1.10.150.130">
    <property type="match status" value="1"/>
</dbReference>
<dbReference type="SUPFAM" id="SSF47823">
    <property type="entry name" value="lambda integrase-like, N-terminal domain"/>
    <property type="match status" value="1"/>
</dbReference>
<dbReference type="PANTHER" id="PTHR34605:SF3">
    <property type="entry name" value="P CELL-TYPE AGGLUTINATION PROTEIN MAP4-LIKE-RELATED"/>
    <property type="match status" value="1"/>
</dbReference>
<proteinExistence type="predicted"/>
<dbReference type="CDD" id="cd09275">
    <property type="entry name" value="RNase_HI_RT_DIRS1"/>
    <property type="match status" value="1"/>
</dbReference>
<dbReference type="EMBL" id="CALNXI010003747">
    <property type="protein sequence ID" value="CAH3194200.1"/>
    <property type="molecule type" value="Genomic_DNA"/>
</dbReference>
<keyword evidence="2" id="KW-0233">DNA recombination</keyword>
<protein>
    <recommendedName>
        <fullName evidence="5">Tyr recombinase domain-containing protein</fullName>
    </recommendedName>
</protein>
<accession>A0ABN8SRU4</accession>
<comment type="caution">
    <text evidence="3">The sequence shown here is derived from an EMBL/GenBank/DDBJ whole genome shotgun (WGS) entry which is preliminary data.</text>
</comment>
<organism evidence="3 4">
    <name type="scientific">Porites evermanni</name>
    <dbReference type="NCBI Taxonomy" id="104178"/>
    <lineage>
        <taxon>Eukaryota</taxon>
        <taxon>Metazoa</taxon>
        <taxon>Cnidaria</taxon>
        <taxon>Anthozoa</taxon>
        <taxon>Hexacorallia</taxon>
        <taxon>Scleractinia</taxon>
        <taxon>Fungiina</taxon>
        <taxon>Poritidae</taxon>
        <taxon>Porites</taxon>
    </lineage>
</organism>
<dbReference type="InterPro" id="IPR010998">
    <property type="entry name" value="Integrase_recombinase_N"/>
</dbReference>
<dbReference type="InterPro" id="IPR013762">
    <property type="entry name" value="Integrase-like_cat_sf"/>
</dbReference>
<dbReference type="PANTHER" id="PTHR34605">
    <property type="entry name" value="PHAGE_INTEGRASE DOMAIN-CONTAINING PROTEIN"/>
    <property type="match status" value="1"/>
</dbReference>
<gene>
    <name evidence="3" type="ORF">PEVE_00027322</name>
</gene>